<dbReference type="Pfam" id="PF04564">
    <property type="entry name" value="U-box"/>
    <property type="match status" value="1"/>
</dbReference>
<dbReference type="InterPro" id="IPR011989">
    <property type="entry name" value="ARM-like"/>
</dbReference>
<protein>
    <recommendedName>
        <fullName evidence="5 6">U-box domain-containing protein</fullName>
        <ecNumber evidence="5">2.3.2.27</ecNumber>
    </recommendedName>
    <alternativeName>
        <fullName evidence="5">RING-type E3 ubiquitin transferase PUB</fullName>
    </alternativeName>
</protein>
<dbReference type="Gene3D" id="3.30.40.10">
    <property type="entry name" value="Zinc/RING finger domain, C3HC4 (zinc finger)"/>
    <property type="match status" value="1"/>
</dbReference>
<dbReference type="EMBL" id="QPKB01000004">
    <property type="protein sequence ID" value="RWR83652.1"/>
    <property type="molecule type" value="Genomic_DNA"/>
</dbReference>
<evidence type="ECO:0000313" key="8">
    <source>
        <dbReference type="Proteomes" id="UP000283530"/>
    </source>
</evidence>
<reference evidence="7 8" key="1">
    <citation type="journal article" date="2019" name="Nat. Plants">
        <title>Stout camphor tree genome fills gaps in understanding of flowering plant genome evolution.</title>
        <authorList>
            <person name="Chaw S.M."/>
            <person name="Liu Y.C."/>
            <person name="Wu Y.W."/>
            <person name="Wang H.Y."/>
            <person name="Lin C.I."/>
            <person name="Wu C.S."/>
            <person name="Ke H.M."/>
            <person name="Chang L.Y."/>
            <person name="Hsu C.Y."/>
            <person name="Yang H.T."/>
            <person name="Sudianto E."/>
            <person name="Hsu M.H."/>
            <person name="Wu K.P."/>
            <person name="Wang L.N."/>
            <person name="Leebens-Mack J.H."/>
            <person name="Tsai I.J."/>
        </authorList>
    </citation>
    <scope>NUCLEOTIDE SEQUENCE [LARGE SCALE GENOMIC DNA]</scope>
    <source>
        <strain evidence="8">cv. Chaw 1501</strain>
        <tissue evidence="7">Young leaves</tissue>
    </source>
</reference>
<name>A0A443NYU1_9MAGN</name>
<dbReference type="InterPro" id="IPR003613">
    <property type="entry name" value="Ubox_domain"/>
</dbReference>
<dbReference type="InterPro" id="IPR045210">
    <property type="entry name" value="RING-Ubox_PUB"/>
</dbReference>
<dbReference type="SUPFAM" id="SSF57850">
    <property type="entry name" value="RING/U-box"/>
    <property type="match status" value="1"/>
</dbReference>
<comment type="caution">
    <text evidence="7">The sequence shown here is derived from an EMBL/GenBank/DDBJ whole genome shotgun (WGS) entry which is preliminary data.</text>
</comment>
<comment type="function">
    <text evidence="5">Functions as an E3 ubiquitin ligase.</text>
</comment>
<dbReference type="Proteomes" id="UP000283530">
    <property type="component" value="Unassembled WGS sequence"/>
</dbReference>
<evidence type="ECO:0000256" key="1">
    <source>
        <dbReference type="ARBA" id="ARBA00000900"/>
    </source>
</evidence>
<keyword evidence="4 5" id="KW-0833">Ubl conjugation pathway</keyword>
<dbReference type="GO" id="GO:0061630">
    <property type="term" value="F:ubiquitin protein ligase activity"/>
    <property type="evidence" value="ECO:0007669"/>
    <property type="project" value="UniProtKB-UniRule"/>
</dbReference>
<organism evidence="7 8">
    <name type="scientific">Cinnamomum micranthum f. kanehirae</name>
    <dbReference type="NCBI Taxonomy" id="337451"/>
    <lineage>
        <taxon>Eukaryota</taxon>
        <taxon>Viridiplantae</taxon>
        <taxon>Streptophyta</taxon>
        <taxon>Embryophyta</taxon>
        <taxon>Tracheophyta</taxon>
        <taxon>Spermatophyta</taxon>
        <taxon>Magnoliopsida</taxon>
        <taxon>Magnoliidae</taxon>
        <taxon>Laurales</taxon>
        <taxon>Lauraceae</taxon>
        <taxon>Cinnamomum</taxon>
    </lineage>
</organism>
<dbReference type="UniPathway" id="UPA00143"/>
<dbReference type="InterPro" id="IPR013083">
    <property type="entry name" value="Znf_RING/FYVE/PHD"/>
</dbReference>
<dbReference type="STRING" id="337451.A0A443NYU1"/>
<evidence type="ECO:0000256" key="4">
    <source>
        <dbReference type="ARBA" id="ARBA00022786"/>
    </source>
</evidence>
<accession>A0A443NYU1</accession>
<comment type="catalytic activity">
    <reaction evidence="1 5">
        <text>S-ubiquitinyl-[E2 ubiquitin-conjugating enzyme]-L-cysteine + [acceptor protein]-L-lysine = [E2 ubiquitin-conjugating enzyme]-L-cysteine + N(6)-ubiquitinyl-[acceptor protein]-L-lysine.</text>
        <dbReference type="EC" id="2.3.2.27"/>
    </reaction>
</comment>
<dbReference type="InterPro" id="IPR058678">
    <property type="entry name" value="ARM_PUB"/>
</dbReference>
<dbReference type="FunFam" id="3.30.40.10:FF:000442">
    <property type="entry name" value="RING-type E3 ubiquitin transferase"/>
    <property type="match status" value="1"/>
</dbReference>
<dbReference type="CDD" id="cd16664">
    <property type="entry name" value="RING-Ubox_PUB"/>
    <property type="match status" value="1"/>
</dbReference>
<keyword evidence="8" id="KW-1185">Reference proteome</keyword>
<sequence>MDNEIEIPRYFICPISLQIMKDPVTTESGITYERDSIERWLYHGSNTTCPVTKQPLSKDSDLTPNHTLRRLIQAWSATNGDRIPTPKAPPGKTDFLKLLQDIWVPELQIEQLRTLARLGSENERNCRCMEESGVAQAMVRLIKTCLNKNSLMDVVEEALNVLLLVQSPLETMNHLAFENYDFIDSLTWVLQHGSDKHHKAKIHVVLILEWIIETAPAHFVVRLNEAFFQGLVQVIRERISLQATKASLRILLEACPVGRNRMKIIEAGAVFHLIEFQLSTTEKRSNELVLCVLDHLCTSADGRAEFIGHAAGLALVSKRIMRISQTVDDRAVRILSSVCKFSATREVVGEMLRVGAVSKLCLLLQADCGKSMKEKVMGVLKLHSKVWKNSPCISVDLLSWFP</sequence>
<dbReference type="PANTHER" id="PTHR22849">
    <property type="entry name" value="WDSAM1 PROTEIN"/>
    <property type="match status" value="1"/>
</dbReference>
<gene>
    <name evidence="7" type="ORF">CKAN_01241300</name>
</gene>
<dbReference type="SUPFAM" id="SSF48371">
    <property type="entry name" value="ARM repeat"/>
    <property type="match status" value="1"/>
</dbReference>
<dbReference type="AlphaFoldDB" id="A0A443NYU1"/>
<evidence type="ECO:0000259" key="6">
    <source>
        <dbReference type="PROSITE" id="PS51698"/>
    </source>
</evidence>
<evidence type="ECO:0000313" key="7">
    <source>
        <dbReference type="EMBL" id="RWR83652.1"/>
    </source>
</evidence>
<proteinExistence type="predicted"/>
<dbReference type="EC" id="2.3.2.27" evidence="5"/>
<dbReference type="OrthoDB" id="10064100at2759"/>
<comment type="pathway">
    <text evidence="2 5">Protein modification; protein ubiquitination.</text>
</comment>
<dbReference type="SMART" id="SM00504">
    <property type="entry name" value="Ubox"/>
    <property type="match status" value="1"/>
</dbReference>
<dbReference type="Gene3D" id="1.25.10.10">
    <property type="entry name" value="Leucine-rich Repeat Variant"/>
    <property type="match status" value="1"/>
</dbReference>
<dbReference type="PANTHER" id="PTHR22849:SF128">
    <property type="entry name" value="U-BOX DOMAIN-CONTAINING PROTEIN"/>
    <property type="match status" value="1"/>
</dbReference>
<evidence type="ECO:0000256" key="5">
    <source>
        <dbReference type="RuleBase" id="RU369093"/>
    </source>
</evidence>
<feature type="domain" description="U-box" evidence="6">
    <location>
        <begin position="6"/>
        <end position="82"/>
    </location>
</feature>
<dbReference type="GO" id="GO:0016567">
    <property type="term" value="P:protein ubiquitination"/>
    <property type="evidence" value="ECO:0007669"/>
    <property type="project" value="UniProtKB-UniRule"/>
</dbReference>
<evidence type="ECO:0000256" key="3">
    <source>
        <dbReference type="ARBA" id="ARBA00022679"/>
    </source>
</evidence>
<dbReference type="InterPro" id="IPR045185">
    <property type="entry name" value="PUB22/23/24-like"/>
</dbReference>
<dbReference type="Pfam" id="PF25598">
    <property type="entry name" value="ARM_PUB"/>
    <property type="match status" value="1"/>
</dbReference>
<dbReference type="InterPro" id="IPR016024">
    <property type="entry name" value="ARM-type_fold"/>
</dbReference>
<keyword evidence="3 5" id="KW-0808">Transferase</keyword>
<evidence type="ECO:0000256" key="2">
    <source>
        <dbReference type="ARBA" id="ARBA00004906"/>
    </source>
</evidence>
<dbReference type="PROSITE" id="PS51698">
    <property type="entry name" value="U_BOX"/>
    <property type="match status" value="1"/>
</dbReference>